<dbReference type="GO" id="GO:0004674">
    <property type="term" value="F:protein serine/threonine kinase activity"/>
    <property type="evidence" value="ECO:0007669"/>
    <property type="project" value="UniProtKB-KW"/>
</dbReference>
<dbReference type="PANTHER" id="PTHR24345:SF0">
    <property type="entry name" value="CELL CYCLE SERINE_THREONINE-PROTEIN KINASE CDC5_MSD2"/>
    <property type="match status" value="1"/>
</dbReference>
<dbReference type="GO" id="GO:0005524">
    <property type="term" value="F:ATP binding"/>
    <property type="evidence" value="ECO:0007669"/>
    <property type="project" value="UniProtKB-UniRule"/>
</dbReference>
<evidence type="ECO:0000256" key="5">
    <source>
        <dbReference type="ARBA" id="ARBA00022840"/>
    </source>
</evidence>
<dbReference type="InterPro" id="IPR017441">
    <property type="entry name" value="Protein_kinase_ATP_BS"/>
</dbReference>
<keyword evidence="2" id="KW-0808">Transferase</keyword>
<dbReference type="InterPro" id="IPR011009">
    <property type="entry name" value="Kinase-like_dom_sf"/>
</dbReference>
<evidence type="ECO:0000256" key="4">
    <source>
        <dbReference type="ARBA" id="ARBA00022777"/>
    </source>
</evidence>
<dbReference type="InterPro" id="IPR008271">
    <property type="entry name" value="Ser/Thr_kinase_AS"/>
</dbReference>
<keyword evidence="3 6" id="KW-0547">Nucleotide-binding</keyword>
<dbReference type="SMART" id="SM00220">
    <property type="entry name" value="S_TKc"/>
    <property type="match status" value="1"/>
</dbReference>
<evidence type="ECO:0000313" key="11">
    <source>
        <dbReference type="Proteomes" id="UP000319663"/>
    </source>
</evidence>
<dbReference type="PROSITE" id="PS00108">
    <property type="entry name" value="PROTEIN_KINASE_ST"/>
    <property type="match status" value="1"/>
</dbReference>
<evidence type="ECO:0000313" key="10">
    <source>
        <dbReference type="EMBL" id="TQB69996.1"/>
    </source>
</evidence>
<protein>
    <recommendedName>
        <fullName evidence="9">Protein kinase domain-containing protein</fullName>
    </recommendedName>
</protein>
<sequence length="482" mass="53484">MTQTPTMSSLSKTQNKDSHDLNTKLSKDDIHTIDASTNKSVKSLSPDWSKLEFFRDSQDAEGDLRLTVPEFKTLTLEPLTLDTPSPTSSHSSPTILPYTPPRFAALRAASDSVRSFFRRPSPNALGKRPVRSVLELFPTATSSNSEGVSSSHLTHLSSVFTNTTQPNSDLRWPPTPMSPSTSFTESGSSGSSAGSRFKMQAASAPGFCLKESPRRFLIPHPHRKSLSLSNIGDYSERPGLSIPTVRQMSSSLLGDLEADSCKLSDEFVTASMFPGIKGKEIGKGSTAIVRIIYQKGSSKPYAVKEFRKQGRNETQEEYEKKVKSEFSIANSLHHPNIVKTIRLCTHAGRWNHVMEYCSQGELFSLVQKNYLRMDDNMCLFKQLLRGVAYLHRNGVAHRDIKLENLLLSEDGHLKISDFGVSVVFRGRHPGSRYAYVAHGEVRRCAPGICGSRPYIAPEVLAMDGMRLFSSPPLLPYDHYEPL</sequence>
<dbReference type="Gene3D" id="1.10.510.10">
    <property type="entry name" value="Transferase(Phosphotransferase) domain 1"/>
    <property type="match status" value="1"/>
</dbReference>
<feature type="compositionally biased region" description="Basic and acidic residues" evidence="8">
    <location>
        <begin position="14"/>
        <end position="32"/>
    </location>
</feature>
<dbReference type="STRING" id="5098.A0A507QND9"/>
<evidence type="ECO:0000259" key="9">
    <source>
        <dbReference type="PROSITE" id="PS50011"/>
    </source>
</evidence>
<organism evidence="10 11">
    <name type="scientific">Monascus purpureus</name>
    <name type="common">Red mold</name>
    <name type="synonym">Monascus anka</name>
    <dbReference type="NCBI Taxonomy" id="5098"/>
    <lineage>
        <taxon>Eukaryota</taxon>
        <taxon>Fungi</taxon>
        <taxon>Dikarya</taxon>
        <taxon>Ascomycota</taxon>
        <taxon>Pezizomycotina</taxon>
        <taxon>Eurotiomycetes</taxon>
        <taxon>Eurotiomycetidae</taxon>
        <taxon>Eurotiales</taxon>
        <taxon>Aspergillaceae</taxon>
        <taxon>Monascus</taxon>
    </lineage>
</organism>
<dbReference type="PROSITE" id="PS00107">
    <property type="entry name" value="PROTEIN_KINASE_ATP"/>
    <property type="match status" value="1"/>
</dbReference>
<evidence type="ECO:0000256" key="2">
    <source>
        <dbReference type="ARBA" id="ARBA00022679"/>
    </source>
</evidence>
<dbReference type="SUPFAM" id="SSF56112">
    <property type="entry name" value="Protein kinase-like (PK-like)"/>
    <property type="match status" value="1"/>
</dbReference>
<dbReference type="GO" id="GO:0005634">
    <property type="term" value="C:nucleus"/>
    <property type="evidence" value="ECO:0007669"/>
    <property type="project" value="TreeGrafter"/>
</dbReference>
<dbReference type="Pfam" id="PF00069">
    <property type="entry name" value="Pkinase"/>
    <property type="match status" value="1"/>
</dbReference>
<feature type="binding site" evidence="6">
    <location>
        <position position="304"/>
    </location>
    <ligand>
        <name>ATP</name>
        <dbReference type="ChEBI" id="CHEBI:30616"/>
    </ligand>
</feature>
<feature type="domain" description="Protein kinase" evidence="9">
    <location>
        <begin position="275"/>
        <end position="482"/>
    </location>
</feature>
<comment type="caution">
    <text evidence="10">The sequence shown here is derived from an EMBL/GenBank/DDBJ whole genome shotgun (WGS) entry which is preliminary data.</text>
</comment>
<name>A0A507QND9_MONPU</name>
<dbReference type="Proteomes" id="UP000319663">
    <property type="component" value="Unassembled WGS sequence"/>
</dbReference>
<keyword evidence="4" id="KW-0418">Kinase</keyword>
<evidence type="ECO:0000256" key="8">
    <source>
        <dbReference type="SAM" id="MobiDB-lite"/>
    </source>
</evidence>
<dbReference type="PANTHER" id="PTHR24345">
    <property type="entry name" value="SERINE/THREONINE-PROTEIN KINASE PLK"/>
    <property type="match status" value="1"/>
</dbReference>
<keyword evidence="5 6" id="KW-0067">ATP-binding</keyword>
<dbReference type="AlphaFoldDB" id="A0A507QND9"/>
<feature type="region of interest" description="Disordered" evidence="8">
    <location>
        <begin position="1"/>
        <end position="41"/>
    </location>
</feature>
<reference evidence="10 11" key="1">
    <citation type="submission" date="2019-06" db="EMBL/GenBank/DDBJ databases">
        <title>Wine fermentation using esterase from Monascus purpureus.</title>
        <authorList>
            <person name="Geng C."/>
            <person name="Zhang Y."/>
        </authorList>
    </citation>
    <scope>NUCLEOTIDE SEQUENCE [LARGE SCALE GENOMIC DNA]</scope>
    <source>
        <strain evidence="10">HQ1</strain>
    </source>
</reference>
<evidence type="ECO:0000256" key="1">
    <source>
        <dbReference type="ARBA" id="ARBA00022527"/>
    </source>
</evidence>
<comment type="similarity">
    <text evidence="7">Belongs to the protein kinase superfamily.</text>
</comment>
<accession>A0A507QND9</accession>
<gene>
    <name evidence="10" type="ORF">MPDQ_001054</name>
</gene>
<keyword evidence="11" id="KW-1185">Reference proteome</keyword>
<evidence type="ECO:0000256" key="7">
    <source>
        <dbReference type="RuleBase" id="RU000304"/>
    </source>
</evidence>
<feature type="compositionally biased region" description="Polar residues" evidence="8">
    <location>
        <begin position="1"/>
        <end position="13"/>
    </location>
</feature>
<keyword evidence="1 7" id="KW-0723">Serine/threonine-protein kinase</keyword>
<evidence type="ECO:0000256" key="3">
    <source>
        <dbReference type="ARBA" id="ARBA00022741"/>
    </source>
</evidence>
<feature type="compositionally biased region" description="Low complexity" evidence="8">
    <location>
        <begin position="178"/>
        <end position="195"/>
    </location>
</feature>
<dbReference type="InterPro" id="IPR000719">
    <property type="entry name" value="Prot_kinase_dom"/>
</dbReference>
<dbReference type="PROSITE" id="PS50011">
    <property type="entry name" value="PROTEIN_KINASE_DOM"/>
    <property type="match status" value="1"/>
</dbReference>
<feature type="region of interest" description="Disordered" evidence="8">
    <location>
        <begin position="162"/>
        <end position="196"/>
    </location>
</feature>
<proteinExistence type="inferred from homology"/>
<evidence type="ECO:0000256" key="6">
    <source>
        <dbReference type="PROSITE-ProRule" id="PRU10141"/>
    </source>
</evidence>
<dbReference type="EMBL" id="VIFY01000126">
    <property type="protein sequence ID" value="TQB69996.1"/>
    <property type="molecule type" value="Genomic_DNA"/>
</dbReference>